<dbReference type="Proteomes" id="UP000176562">
    <property type="component" value="Chromosome"/>
</dbReference>
<comment type="similarity">
    <text evidence="1">Belongs to the UPF0337 (CsbD) family.</text>
</comment>
<keyword evidence="4" id="KW-1185">Reference proteome</keyword>
<evidence type="ECO:0000313" key="3">
    <source>
        <dbReference type="EMBL" id="AOZ70939.1"/>
    </source>
</evidence>
<dbReference type="InterPro" id="IPR050423">
    <property type="entry name" value="UPF0337_stress_rsp"/>
</dbReference>
<evidence type="ECO:0000256" key="1">
    <source>
        <dbReference type="ARBA" id="ARBA00009129"/>
    </source>
</evidence>
<evidence type="ECO:0000313" key="4">
    <source>
        <dbReference type="Proteomes" id="UP000176562"/>
    </source>
</evidence>
<organism evidence="3 4">
    <name type="scientific">Rhodobacter xanthinilyticus</name>
    <dbReference type="NCBI Taxonomy" id="1850250"/>
    <lineage>
        <taxon>Bacteria</taxon>
        <taxon>Pseudomonadati</taxon>
        <taxon>Pseudomonadota</taxon>
        <taxon>Alphaproteobacteria</taxon>
        <taxon>Rhodobacterales</taxon>
        <taxon>Rhodobacter group</taxon>
        <taxon>Rhodobacter</taxon>
    </lineage>
</organism>
<gene>
    <name evidence="3" type="ORF">LPB142_07310</name>
</gene>
<dbReference type="PIRSF" id="PIRSF039008">
    <property type="entry name" value="YjbJ"/>
    <property type="match status" value="1"/>
</dbReference>
<dbReference type="AlphaFoldDB" id="A0A1D9MGQ5"/>
<dbReference type="SUPFAM" id="SSF69047">
    <property type="entry name" value="Hypothetical protein YjbJ"/>
    <property type="match status" value="1"/>
</dbReference>
<dbReference type="RefSeq" id="WP_071167167.1">
    <property type="nucleotide sequence ID" value="NZ_CP017781.1"/>
</dbReference>
<dbReference type="Pfam" id="PF05532">
    <property type="entry name" value="CsbD"/>
    <property type="match status" value="1"/>
</dbReference>
<dbReference type="PANTHER" id="PTHR34977:SF1">
    <property type="entry name" value="UPF0337 PROTEIN YJBJ"/>
    <property type="match status" value="1"/>
</dbReference>
<dbReference type="InterPro" id="IPR036629">
    <property type="entry name" value="YjbJ_sf"/>
</dbReference>
<proteinExistence type="inferred from homology"/>
<name>A0A1D9MGQ5_9RHOB</name>
<dbReference type="InterPro" id="IPR026042">
    <property type="entry name" value="YjbJ"/>
</dbReference>
<dbReference type="PANTHER" id="PTHR34977">
    <property type="entry name" value="UPF0337 PROTEIN YJBJ"/>
    <property type="match status" value="1"/>
</dbReference>
<accession>A0A1D9MGQ5</accession>
<dbReference type="STRING" id="1850250.LPB142_07310"/>
<protein>
    <recommendedName>
        <fullName evidence="2">CsbD-like domain-containing protein</fullName>
    </recommendedName>
</protein>
<sequence length="65" mass="7706">MNIDQIKGQWKQLKGAARTKWGEITDDEWEQIEGERERLVGVVQERYGKAREEAEKEVDDWLAKM</sequence>
<feature type="domain" description="CsbD-like" evidence="2">
    <location>
        <begin position="4"/>
        <end position="56"/>
    </location>
</feature>
<dbReference type="InterPro" id="IPR008462">
    <property type="entry name" value="CsbD"/>
</dbReference>
<evidence type="ECO:0000259" key="2">
    <source>
        <dbReference type="Pfam" id="PF05532"/>
    </source>
</evidence>
<reference evidence="3 4" key="1">
    <citation type="submission" date="2016-10" db="EMBL/GenBank/DDBJ databases">
        <title>Rhodobacter sp. LPB0142, isolated from sea water.</title>
        <authorList>
            <person name="Kim E."/>
            <person name="Yi H."/>
        </authorList>
    </citation>
    <scope>NUCLEOTIDE SEQUENCE [LARGE SCALE GENOMIC DNA]</scope>
    <source>
        <strain evidence="3 4">LPB0142</strain>
    </source>
</reference>
<dbReference type="Gene3D" id="1.10.1470.10">
    <property type="entry name" value="YjbJ"/>
    <property type="match status" value="1"/>
</dbReference>
<dbReference type="EMBL" id="CP017781">
    <property type="protein sequence ID" value="AOZ70939.1"/>
    <property type="molecule type" value="Genomic_DNA"/>
</dbReference>
<dbReference type="KEGG" id="rhp:LPB142_07310"/>